<dbReference type="Proteomes" id="UP000304953">
    <property type="component" value="Unassembled WGS sequence"/>
</dbReference>
<organism evidence="1 2">
    <name type="scientific">Petralouisia muris</name>
    <dbReference type="NCBI Taxonomy" id="3032872"/>
    <lineage>
        <taxon>Bacteria</taxon>
        <taxon>Bacillati</taxon>
        <taxon>Bacillota</taxon>
        <taxon>Clostridia</taxon>
        <taxon>Lachnospirales</taxon>
        <taxon>Lachnospiraceae</taxon>
        <taxon>Petralouisia</taxon>
    </lineage>
</organism>
<protein>
    <submittedName>
        <fullName evidence="1">DUF342 domain-containing protein</fullName>
    </submittedName>
</protein>
<gene>
    <name evidence="1" type="ORF">E5329_07415</name>
</gene>
<sequence>MESKNGYFKLDIRDVGVFLQVYPPKEGGTPPEYKEVVAYLDAKGYGMYDVKDLNHALTATEGIPEVYVGTWNGSYENEQMEVNISIDKMLVFCRFYPPSNKGKLLTAEEIVEELSFRKVTVGLKQDEIQKFLQERHYCTNYIMAKGIPPINGKDAKIEYFFNTNHNLKPKKNEDGTVNYYELNTISRVEKGQVLAKLHKEVPGKPGKDVFGGEIQGRQAKTLKLEFGNNITLSEDMTEIYSGVTGHASLVNGKVFVEDVFEVPADVDTSTGNIVYDGNVTIKGNIKSGFSVTAKGDIVIEGVVEAAFLSAGGQIIVKRGIHGMGKGRVQAKDNIITKFIENATVISGGYIETDSILHSQVSAANDIRVSGRKGFVNGGVIRAGSLIEAQTIGSTMGTLTRLEVGVDPMVKEHYGELQKSIIQISKELEQLRPILVNFNEKMQKKEPLSADRIQQVQTVARSFKEKQQLLNNQRKELKEIHEQIQMSHNAKIKVKGSIYPGVTVNISEVSMNIKSERTFSKFVKEQGEIVIRTL</sequence>
<reference evidence="1" key="1">
    <citation type="submission" date="2019-04" db="EMBL/GenBank/DDBJ databases">
        <title>Microbes associate with the intestines of laboratory mice.</title>
        <authorList>
            <person name="Navarre W."/>
            <person name="Wong E."/>
            <person name="Huang K."/>
            <person name="Tropini C."/>
            <person name="Ng K."/>
            <person name="Yu B."/>
        </authorList>
    </citation>
    <scope>NUCLEOTIDE SEQUENCE</scope>
    <source>
        <strain evidence="1">NM01_1-7b</strain>
    </source>
</reference>
<name>A0AC61RYB6_9FIRM</name>
<evidence type="ECO:0000313" key="1">
    <source>
        <dbReference type="EMBL" id="TGY96818.1"/>
    </source>
</evidence>
<proteinExistence type="predicted"/>
<evidence type="ECO:0000313" key="2">
    <source>
        <dbReference type="Proteomes" id="UP000304953"/>
    </source>
</evidence>
<dbReference type="EMBL" id="SRYA01000012">
    <property type="protein sequence ID" value="TGY96818.1"/>
    <property type="molecule type" value="Genomic_DNA"/>
</dbReference>
<accession>A0AC61RYB6</accession>
<comment type="caution">
    <text evidence="1">The sequence shown here is derived from an EMBL/GenBank/DDBJ whole genome shotgun (WGS) entry which is preliminary data.</text>
</comment>
<keyword evidence="2" id="KW-1185">Reference proteome</keyword>